<dbReference type="GO" id="GO:0000287">
    <property type="term" value="F:magnesium ion binding"/>
    <property type="evidence" value="ECO:0007669"/>
    <property type="project" value="InterPro"/>
</dbReference>
<dbReference type="RefSeq" id="WP_210159178.1">
    <property type="nucleotide sequence ID" value="NZ_JAFCNB010000024.1"/>
</dbReference>
<comment type="caution">
    <text evidence="2">The sequence shown here is derived from an EMBL/GenBank/DDBJ whole genome shotgun (WGS) entry which is preliminary data.</text>
</comment>
<reference evidence="2" key="1">
    <citation type="submission" date="2021-02" db="EMBL/GenBank/DDBJ databases">
        <title>Draft genome sequence of Microbispora sp. RL4-1S isolated from rice leaves in Thailand.</title>
        <authorList>
            <person name="Muangham S."/>
            <person name="Duangmal K."/>
        </authorList>
    </citation>
    <scope>NUCLEOTIDE SEQUENCE</scope>
    <source>
        <strain evidence="2">RL4-1S</strain>
    </source>
</reference>
<gene>
    <name evidence="2" type="ORF">JOL79_29495</name>
</gene>
<dbReference type="InterPro" id="IPR037143">
    <property type="entry name" value="4-PPantetheinyl_Trfase_dom_sf"/>
</dbReference>
<name>A0A941AM28_9ACTN</name>
<dbReference type="Gene3D" id="3.90.470.20">
    <property type="entry name" value="4'-phosphopantetheinyl transferase domain"/>
    <property type="match status" value="1"/>
</dbReference>
<evidence type="ECO:0000313" key="2">
    <source>
        <dbReference type="EMBL" id="MBP2707922.1"/>
    </source>
</evidence>
<feature type="compositionally biased region" description="Basic and acidic residues" evidence="1">
    <location>
        <begin position="135"/>
        <end position="153"/>
    </location>
</feature>
<keyword evidence="3" id="KW-1185">Reference proteome</keyword>
<dbReference type="Proteomes" id="UP000674234">
    <property type="component" value="Unassembled WGS sequence"/>
</dbReference>
<organism evidence="2 3">
    <name type="scientific">Microbispora oryzae</name>
    <dbReference type="NCBI Taxonomy" id="2806554"/>
    <lineage>
        <taxon>Bacteria</taxon>
        <taxon>Bacillati</taxon>
        <taxon>Actinomycetota</taxon>
        <taxon>Actinomycetes</taxon>
        <taxon>Streptosporangiales</taxon>
        <taxon>Streptosporangiaceae</taxon>
        <taxon>Microbispora</taxon>
    </lineage>
</organism>
<proteinExistence type="predicted"/>
<evidence type="ECO:0000313" key="3">
    <source>
        <dbReference type="Proteomes" id="UP000674234"/>
    </source>
</evidence>
<dbReference type="SUPFAM" id="SSF56214">
    <property type="entry name" value="4'-phosphopantetheinyl transferase"/>
    <property type="match status" value="1"/>
</dbReference>
<sequence>MNRWGSAVVGYAGLARPRELLGGLRLEDVYTPAECVRSAGAALQHWAGRLAGKRAVLRLLGLPSTAEHLGRVEVLPRPTPACRATAACRDGHPPAVRLGGSLAALERPGERIRLSISHTDQWALAVALLSAALPEDQHADQHADQRVNQHEDQHDDEDR</sequence>
<dbReference type="EMBL" id="JAFCNB010000024">
    <property type="protein sequence ID" value="MBP2707922.1"/>
    <property type="molecule type" value="Genomic_DNA"/>
</dbReference>
<keyword evidence="2" id="KW-0808">Transferase</keyword>
<feature type="region of interest" description="Disordered" evidence="1">
    <location>
        <begin position="135"/>
        <end position="159"/>
    </location>
</feature>
<dbReference type="GO" id="GO:0008897">
    <property type="term" value="F:holo-[acyl-carrier-protein] synthase activity"/>
    <property type="evidence" value="ECO:0007669"/>
    <property type="project" value="InterPro"/>
</dbReference>
<protein>
    <submittedName>
        <fullName evidence="2">Phosphopantetheinyl transferase</fullName>
    </submittedName>
</protein>
<accession>A0A941AM28</accession>
<dbReference type="AlphaFoldDB" id="A0A941AM28"/>
<evidence type="ECO:0000256" key="1">
    <source>
        <dbReference type="SAM" id="MobiDB-lite"/>
    </source>
</evidence>